<evidence type="ECO:0000256" key="10">
    <source>
        <dbReference type="SAM" id="Phobius"/>
    </source>
</evidence>
<keyword evidence="3 10" id="KW-0812">Transmembrane</keyword>
<dbReference type="GO" id="GO:0045277">
    <property type="term" value="C:respiratory chain complex IV"/>
    <property type="evidence" value="ECO:0007669"/>
    <property type="project" value="InterPro"/>
</dbReference>
<dbReference type="FunFam" id="1.10.442.10:FF:000001">
    <property type="entry name" value="Cytochrome c oxidase subunit 4 isoform 1"/>
    <property type="match status" value="1"/>
</dbReference>
<feature type="transmembrane region" description="Helical" evidence="10">
    <location>
        <begin position="172"/>
        <end position="195"/>
    </location>
</feature>
<comment type="similarity">
    <text evidence="2">Belongs to the cytochrome c oxidase IV family.</text>
</comment>
<dbReference type="InterPro" id="IPR009003">
    <property type="entry name" value="Peptidase_S1_PA"/>
</dbReference>
<dbReference type="Gene3D" id="1.10.442.10">
    <property type="entry name" value="Cytochrome c oxidase subunit IV"/>
    <property type="match status" value="1"/>
</dbReference>
<dbReference type="Gene3D" id="2.40.10.10">
    <property type="entry name" value="Trypsin-like serine proteases"/>
    <property type="match status" value="2"/>
</dbReference>
<dbReference type="Pfam" id="PF00089">
    <property type="entry name" value="Trypsin"/>
    <property type="match status" value="1"/>
</dbReference>
<dbReference type="SMART" id="SM00020">
    <property type="entry name" value="Tryp_SPc"/>
    <property type="match status" value="1"/>
</dbReference>
<gene>
    <name evidence="12" type="ORF">OBRU01_13118</name>
</gene>
<dbReference type="InterPro" id="IPR004203">
    <property type="entry name" value="Cyt_c_oxidase_su4_fam"/>
</dbReference>
<keyword evidence="8" id="KW-0496">Mitochondrion</keyword>
<dbReference type="InterPro" id="IPR001254">
    <property type="entry name" value="Trypsin_dom"/>
</dbReference>
<dbReference type="SUPFAM" id="SSF81406">
    <property type="entry name" value="Mitochondrial cytochrome c oxidase subunit IV"/>
    <property type="match status" value="1"/>
</dbReference>
<keyword evidence="4" id="KW-0999">Mitochondrion inner membrane</keyword>
<evidence type="ECO:0000256" key="8">
    <source>
        <dbReference type="ARBA" id="ARBA00023128"/>
    </source>
</evidence>
<keyword evidence="7" id="KW-0560">Oxidoreductase</keyword>
<dbReference type="GO" id="GO:0016491">
    <property type="term" value="F:oxidoreductase activity"/>
    <property type="evidence" value="ECO:0007669"/>
    <property type="project" value="UniProtKB-KW"/>
</dbReference>
<keyword evidence="6 10" id="KW-1133">Transmembrane helix</keyword>
<dbReference type="InterPro" id="IPR036639">
    <property type="entry name" value="Cyt_c_oxidase_su4_sf"/>
</dbReference>
<evidence type="ECO:0000256" key="5">
    <source>
        <dbReference type="ARBA" id="ARBA00022946"/>
    </source>
</evidence>
<proteinExistence type="inferred from homology"/>
<evidence type="ECO:0000256" key="1">
    <source>
        <dbReference type="ARBA" id="ARBA00004434"/>
    </source>
</evidence>
<accession>A0A0L7L8C7</accession>
<dbReference type="PRINTS" id="PR01873">
    <property type="entry name" value="CYTCOXIDASE4"/>
</dbReference>
<evidence type="ECO:0000313" key="12">
    <source>
        <dbReference type="EMBL" id="KOB71773.1"/>
    </source>
</evidence>
<dbReference type="InterPro" id="IPR013288">
    <property type="entry name" value="Cyt_c_oxidase_su4"/>
</dbReference>
<dbReference type="GO" id="GO:0006123">
    <property type="term" value="P:mitochondrial electron transport, cytochrome c to oxygen"/>
    <property type="evidence" value="ECO:0007669"/>
    <property type="project" value="InterPro"/>
</dbReference>
<evidence type="ECO:0000313" key="13">
    <source>
        <dbReference type="Proteomes" id="UP000037510"/>
    </source>
</evidence>
<keyword evidence="5" id="KW-0809">Transit peptide</keyword>
<dbReference type="GO" id="GO:0006508">
    <property type="term" value="P:proteolysis"/>
    <property type="evidence" value="ECO:0007669"/>
    <property type="project" value="InterPro"/>
</dbReference>
<evidence type="ECO:0000259" key="11">
    <source>
        <dbReference type="SMART" id="SM00020"/>
    </source>
</evidence>
<feature type="transmembrane region" description="Helical" evidence="10">
    <location>
        <begin position="105"/>
        <end position="126"/>
    </location>
</feature>
<dbReference type="GO" id="GO:0004252">
    <property type="term" value="F:serine-type endopeptidase activity"/>
    <property type="evidence" value="ECO:0007669"/>
    <property type="project" value="InterPro"/>
</dbReference>
<evidence type="ECO:0000256" key="9">
    <source>
        <dbReference type="ARBA" id="ARBA00023136"/>
    </source>
</evidence>
<feature type="domain" description="Peptidase S1" evidence="11">
    <location>
        <begin position="208"/>
        <end position="348"/>
    </location>
</feature>
<dbReference type="Proteomes" id="UP000037510">
    <property type="component" value="Unassembled WGS sequence"/>
</dbReference>
<dbReference type="InterPro" id="IPR043504">
    <property type="entry name" value="Peptidase_S1_PA_chymotrypsin"/>
</dbReference>
<reference evidence="12 13" key="1">
    <citation type="journal article" date="2015" name="Genome Biol. Evol.">
        <title>The genome of winter moth (Operophtera brumata) provides a genomic perspective on sexual dimorphism and phenology.</title>
        <authorList>
            <person name="Derks M.F."/>
            <person name="Smit S."/>
            <person name="Salis L."/>
            <person name="Schijlen E."/>
            <person name="Bossers A."/>
            <person name="Mateman C."/>
            <person name="Pijl A.S."/>
            <person name="de Ridder D."/>
            <person name="Groenen M.A."/>
            <person name="Visser M.E."/>
            <person name="Megens H.J."/>
        </authorList>
    </citation>
    <scope>NUCLEOTIDE SEQUENCE [LARGE SCALE GENOMIC DNA]</scope>
    <source>
        <strain evidence="12">WM2013NL</strain>
        <tissue evidence="12">Head and thorax</tissue>
    </source>
</reference>
<evidence type="ECO:0000256" key="4">
    <source>
        <dbReference type="ARBA" id="ARBA00022792"/>
    </source>
</evidence>
<evidence type="ECO:0000256" key="7">
    <source>
        <dbReference type="ARBA" id="ARBA00023002"/>
    </source>
</evidence>
<dbReference type="Pfam" id="PF02936">
    <property type="entry name" value="COX4"/>
    <property type="match status" value="1"/>
</dbReference>
<dbReference type="STRING" id="104452.A0A0L7L8C7"/>
<comment type="subcellular location">
    <subcellularLocation>
        <location evidence="1">Mitochondrion inner membrane</location>
        <topology evidence="1">Single-pass membrane protein</topology>
    </subcellularLocation>
</comment>
<dbReference type="SUPFAM" id="SSF50494">
    <property type="entry name" value="Trypsin-like serine proteases"/>
    <property type="match status" value="1"/>
</dbReference>
<keyword evidence="13" id="KW-1185">Reference proteome</keyword>
<dbReference type="PANTHER" id="PTHR10707">
    <property type="entry name" value="CYTOCHROME C OXIDASE SUBUNIT IV"/>
    <property type="match status" value="1"/>
</dbReference>
<evidence type="ECO:0000256" key="3">
    <source>
        <dbReference type="ARBA" id="ARBA00022692"/>
    </source>
</evidence>
<dbReference type="CDD" id="cd00922">
    <property type="entry name" value="Cyt_c_Oxidase_IV"/>
    <property type="match status" value="1"/>
</dbReference>
<name>A0A0L7L8C7_OPEBR</name>
<dbReference type="PANTHER" id="PTHR10707:SF10">
    <property type="entry name" value="CYTOCHROME C OXIDASE SUBUNIT 4"/>
    <property type="match status" value="1"/>
</dbReference>
<evidence type="ECO:0000256" key="2">
    <source>
        <dbReference type="ARBA" id="ARBA00008135"/>
    </source>
</evidence>
<organism evidence="12 13">
    <name type="scientific">Operophtera brumata</name>
    <name type="common">Winter moth</name>
    <name type="synonym">Phalaena brumata</name>
    <dbReference type="NCBI Taxonomy" id="104452"/>
    <lineage>
        <taxon>Eukaryota</taxon>
        <taxon>Metazoa</taxon>
        <taxon>Ecdysozoa</taxon>
        <taxon>Arthropoda</taxon>
        <taxon>Hexapoda</taxon>
        <taxon>Insecta</taxon>
        <taxon>Pterygota</taxon>
        <taxon>Neoptera</taxon>
        <taxon>Endopterygota</taxon>
        <taxon>Lepidoptera</taxon>
        <taxon>Glossata</taxon>
        <taxon>Ditrysia</taxon>
        <taxon>Geometroidea</taxon>
        <taxon>Geometridae</taxon>
        <taxon>Larentiinae</taxon>
        <taxon>Operophtera</taxon>
    </lineage>
</organism>
<comment type="caution">
    <text evidence="12">The sequence shown here is derived from an EMBL/GenBank/DDBJ whole genome shotgun (WGS) entry which is preliminary data.</text>
</comment>
<dbReference type="EMBL" id="JTDY01002265">
    <property type="protein sequence ID" value="KOB71773.1"/>
    <property type="molecule type" value="Genomic_DNA"/>
</dbReference>
<protein>
    <submittedName>
        <fullName evidence="12">Cytochrome c oxidase polypeptide IV</fullName>
    </submittedName>
</protein>
<dbReference type="AlphaFoldDB" id="A0A0L7L8C7"/>
<evidence type="ECO:0000256" key="6">
    <source>
        <dbReference type="ARBA" id="ARBA00022989"/>
    </source>
</evidence>
<keyword evidence="9 10" id="KW-0472">Membrane</keyword>
<sequence>MSVLSKKNVIFTLSPNVRYIYNRCRIGNRDWVGFGTNGCANYQDNPHFPFPAVRFKENTRDVCALREKERGDWKLLCCEEKKALYRASFCQTFAEFQCNTGQWKLILGFILISFTYSMWAMIYNHFYVYEPLPASFSKASQKAQLRRMLELRVNPITGLSSLWDYDNDRWKVAIVFALIGMAVANPVGLGYGTIATEASPPMDRRSRRIYNPDEMTKIEHHPSMAALLVNKELWCGAMLSVRVGSSNATSGGDVLRVSEIFFHPNYKPQTLEFNFAVLKLHKNLTFGKEQLSVDTIEYSRNNIVPHDAGGPAVMDGVLIGILSFSSKRCDQPDQPAVFSTIGAVAPWLETLGERSQKFQLRNTAIKI</sequence>
<dbReference type="GO" id="GO:0005743">
    <property type="term" value="C:mitochondrial inner membrane"/>
    <property type="evidence" value="ECO:0007669"/>
    <property type="project" value="UniProtKB-SubCell"/>
</dbReference>
<dbReference type="UniPathway" id="UPA00705"/>